<accession>A0A8H2XBZ1</accession>
<sequence length="250" mass="28581">MAQLASVACRFPVIRKAMLFGKSKAPVKLSQMEKIYEDYPDTILRFPRLPGFPLNDHVCRRIAQFFHTNYPRWTFHAWLDFIPKRAERWGKLRIPDGGDRIRCAAVVDPLSPYGKRDSSFVRYIFQKDANESDADADPDMVDAFGYGRLDFVIALTLPASKRFRLKEPKLHILAQITEAEGAEGNAATEFVSFVKFGRSIILDVTSVKSVVGRVRTEGVKASGEWYIIDRNLDMRETVFQAPEHVYEDDD</sequence>
<reference evidence="1" key="1">
    <citation type="submission" date="2021-01" db="EMBL/GenBank/DDBJ databases">
        <authorList>
            <person name="Kaushik A."/>
        </authorList>
    </citation>
    <scope>NUCLEOTIDE SEQUENCE</scope>
    <source>
        <strain evidence="1">AG6-10EEA</strain>
    </source>
</reference>
<evidence type="ECO:0000313" key="2">
    <source>
        <dbReference type="Proteomes" id="UP000663853"/>
    </source>
</evidence>
<organism evidence="1 2">
    <name type="scientific">Rhizoctonia solani</name>
    <dbReference type="NCBI Taxonomy" id="456999"/>
    <lineage>
        <taxon>Eukaryota</taxon>
        <taxon>Fungi</taxon>
        <taxon>Dikarya</taxon>
        <taxon>Basidiomycota</taxon>
        <taxon>Agaricomycotina</taxon>
        <taxon>Agaricomycetes</taxon>
        <taxon>Cantharellales</taxon>
        <taxon>Ceratobasidiaceae</taxon>
        <taxon>Rhizoctonia</taxon>
    </lineage>
</organism>
<comment type="caution">
    <text evidence="1">The sequence shown here is derived from an EMBL/GenBank/DDBJ whole genome shotgun (WGS) entry which is preliminary data.</text>
</comment>
<dbReference type="EMBL" id="CAJMXA010000225">
    <property type="protein sequence ID" value="CAE6422063.1"/>
    <property type="molecule type" value="Genomic_DNA"/>
</dbReference>
<gene>
    <name evidence="1" type="ORF">RDB_LOCUS13627</name>
</gene>
<protein>
    <submittedName>
        <fullName evidence="1">Uncharacterized protein</fullName>
    </submittedName>
</protein>
<name>A0A8H2XBZ1_9AGAM</name>
<dbReference type="Proteomes" id="UP000663853">
    <property type="component" value="Unassembled WGS sequence"/>
</dbReference>
<evidence type="ECO:0000313" key="1">
    <source>
        <dbReference type="EMBL" id="CAE6422063.1"/>
    </source>
</evidence>
<dbReference type="AlphaFoldDB" id="A0A8H2XBZ1"/>
<proteinExistence type="predicted"/>